<protein>
    <submittedName>
        <fullName evidence="2">GNAT family N-acetyltransferase</fullName>
    </submittedName>
</protein>
<dbReference type="EMBL" id="JAOYEY010000047">
    <property type="protein sequence ID" value="MCV9887509.1"/>
    <property type="molecule type" value="Genomic_DNA"/>
</dbReference>
<evidence type="ECO:0000259" key="1">
    <source>
        <dbReference type="PROSITE" id="PS51186"/>
    </source>
</evidence>
<sequence>MTRIKARELQSKDLPFFQELIDASPEWQEEECVSVELETYLLSYSMYKGQWRSWCDESDKNVGVSFMIEWSPSNEKPWIGTILIHPSKHHKGFGKMIIAHYKEELSKKGYRVLFAGCPIQRDSWMQFLGKCGFEQFKVEQDVVTQKEYMISVLPL</sequence>
<dbReference type="SUPFAM" id="SSF55729">
    <property type="entry name" value="Acyl-CoA N-acyltransferases (Nat)"/>
    <property type="match status" value="1"/>
</dbReference>
<keyword evidence="3" id="KW-1185">Reference proteome</keyword>
<dbReference type="RefSeq" id="WP_264143835.1">
    <property type="nucleotide sequence ID" value="NZ_JAOYEY010000047.1"/>
</dbReference>
<organism evidence="2 3">
    <name type="scientific">Metabacillus halosaccharovorans</name>
    <dbReference type="NCBI Taxonomy" id="930124"/>
    <lineage>
        <taxon>Bacteria</taxon>
        <taxon>Bacillati</taxon>
        <taxon>Bacillota</taxon>
        <taxon>Bacilli</taxon>
        <taxon>Bacillales</taxon>
        <taxon>Bacillaceae</taxon>
        <taxon>Metabacillus</taxon>
    </lineage>
</organism>
<dbReference type="PROSITE" id="PS51186">
    <property type="entry name" value="GNAT"/>
    <property type="match status" value="1"/>
</dbReference>
<dbReference type="InterPro" id="IPR016181">
    <property type="entry name" value="Acyl_CoA_acyltransferase"/>
</dbReference>
<evidence type="ECO:0000313" key="3">
    <source>
        <dbReference type="Proteomes" id="UP001526147"/>
    </source>
</evidence>
<dbReference type="CDD" id="cd04301">
    <property type="entry name" value="NAT_SF"/>
    <property type="match status" value="1"/>
</dbReference>
<dbReference type="Gene3D" id="3.40.630.30">
    <property type="match status" value="1"/>
</dbReference>
<feature type="domain" description="N-acetyltransferase" evidence="1">
    <location>
        <begin position="4"/>
        <end position="154"/>
    </location>
</feature>
<comment type="caution">
    <text evidence="2">The sequence shown here is derived from an EMBL/GenBank/DDBJ whole genome shotgun (WGS) entry which is preliminary data.</text>
</comment>
<reference evidence="2 3" key="1">
    <citation type="submission" date="2022-10" db="EMBL/GenBank/DDBJ databases">
        <title>Draft genome assembly of moderately radiation resistant bacterium Metabacillus halosaccharovorans.</title>
        <authorList>
            <person name="Pal S."/>
            <person name="Gopinathan A."/>
        </authorList>
    </citation>
    <scope>NUCLEOTIDE SEQUENCE [LARGE SCALE GENOMIC DNA]</scope>
    <source>
        <strain evidence="2 3">VITHBRA001</strain>
    </source>
</reference>
<dbReference type="Proteomes" id="UP001526147">
    <property type="component" value="Unassembled WGS sequence"/>
</dbReference>
<gene>
    <name evidence="2" type="ORF">OIH86_17870</name>
</gene>
<name>A0ABT3DKD8_9BACI</name>
<dbReference type="Pfam" id="PF00583">
    <property type="entry name" value="Acetyltransf_1"/>
    <property type="match status" value="1"/>
</dbReference>
<proteinExistence type="predicted"/>
<accession>A0ABT3DKD8</accession>
<dbReference type="InterPro" id="IPR000182">
    <property type="entry name" value="GNAT_dom"/>
</dbReference>
<evidence type="ECO:0000313" key="2">
    <source>
        <dbReference type="EMBL" id="MCV9887509.1"/>
    </source>
</evidence>